<evidence type="ECO:0000256" key="5">
    <source>
        <dbReference type="ARBA" id="ARBA00022989"/>
    </source>
</evidence>
<dbReference type="Gene3D" id="3.40.50.1000">
    <property type="entry name" value="HAD superfamily/HAD-like"/>
    <property type="match status" value="1"/>
</dbReference>
<evidence type="ECO:0000256" key="4">
    <source>
        <dbReference type="ARBA" id="ARBA00022842"/>
    </source>
</evidence>
<dbReference type="GO" id="GO:0005886">
    <property type="term" value="C:plasma membrane"/>
    <property type="evidence" value="ECO:0007669"/>
    <property type="project" value="TreeGrafter"/>
</dbReference>
<dbReference type="NCBIfam" id="TIGR01494">
    <property type="entry name" value="ATPase_P-type"/>
    <property type="match status" value="1"/>
</dbReference>
<organism evidence="9">
    <name type="scientific">Symploca sp. SIO1C4</name>
    <dbReference type="NCBI Taxonomy" id="2607765"/>
    <lineage>
        <taxon>Bacteria</taxon>
        <taxon>Bacillati</taxon>
        <taxon>Cyanobacteriota</taxon>
        <taxon>Cyanophyceae</taxon>
        <taxon>Coleofasciculales</taxon>
        <taxon>Coleofasciculaceae</taxon>
        <taxon>Symploca</taxon>
    </lineage>
</organism>
<dbReference type="PANTHER" id="PTHR24093:SF506">
    <property type="entry name" value="CATION-TRANSPORTING ATPASE PMA1"/>
    <property type="match status" value="1"/>
</dbReference>
<dbReference type="Pfam" id="PF00702">
    <property type="entry name" value="Hydrolase"/>
    <property type="match status" value="1"/>
</dbReference>
<dbReference type="GO" id="GO:0016887">
    <property type="term" value="F:ATP hydrolysis activity"/>
    <property type="evidence" value="ECO:0007669"/>
    <property type="project" value="InterPro"/>
</dbReference>
<dbReference type="GO" id="GO:0005388">
    <property type="term" value="F:P-type calcium transporter activity"/>
    <property type="evidence" value="ECO:0007669"/>
    <property type="project" value="TreeGrafter"/>
</dbReference>
<evidence type="ECO:0000256" key="3">
    <source>
        <dbReference type="ARBA" id="ARBA00022723"/>
    </source>
</evidence>
<keyword evidence="5 7" id="KW-1133">Transmembrane helix</keyword>
<dbReference type="SUPFAM" id="SSF56784">
    <property type="entry name" value="HAD-like"/>
    <property type="match status" value="1"/>
</dbReference>
<evidence type="ECO:0000256" key="1">
    <source>
        <dbReference type="ARBA" id="ARBA00004370"/>
    </source>
</evidence>
<evidence type="ECO:0000256" key="2">
    <source>
        <dbReference type="ARBA" id="ARBA00022692"/>
    </source>
</evidence>
<dbReference type="GO" id="GO:0046872">
    <property type="term" value="F:metal ion binding"/>
    <property type="evidence" value="ECO:0007669"/>
    <property type="project" value="UniProtKB-KW"/>
</dbReference>
<evidence type="ECO:0000313" key="9">
    <source>
        <dbReference type="EMBL" id="NER30132.1"/>
    </source>
</evidence>
<dbReference type="Pfam" id="PF00689">
    <property type="entry name" value="Cation_ATPase_C"/>
    <property type="match status" value="1"/>
</dbReference>
<dbReference type="GO" id="GO:0005524">
    <property type="term" value="F:ATP binding"/>
    <property type="evidence" value="ECO:0007669"/>
    <property type="project" value="InterPro"/>
</dbReference>
<feature type="transmembrane region" description="Helical" evidence="7">
    <location>
        <begin position="239"/>
        <end position="258"/>
    </location>
</feature>
<protein>
    <submittedName>
        <fullName evidence="9">HAD-IC family P-type ATPase</fullName>
    </submittedName>
</protein>
<feature type="transmembrane region" description="Helical" evidence="7">
    <location>
        <begin position="314"/>
        <end position="335"/>
    </location>
</feature>
<evidence type="ECO:0000256" key="6">
    <source>
        <dbReference type="ARBA" id="ARBA00023136"/>
    </source>
</evidence>
<keyword evidence="6 7" id="KW-0472">Membrane</keyword>
<feature type="transmembrane region" description="Helical" evidence="7">
    <location>
        <begin position="137"/>
        <end position="158"/>
    </location>
</feature>
<dbReference type="SUPFAM" id="SSF81665">
    <property type="entry name" value="Calcium ATPase, transmembrane domain M"/>
    <property type="match status" value="1"/>
</dbReference>
<keyword evidence="4" id="KW-0460">Magnesium</keyword>
<accession>A0A6B3NHV8</accession>
<name>A0A6B3NHV8_9CYAN</name>
<proteinExistence type="predicted"/>
<dbReference type="Gene3D" id="1.20.1110.10">
    <property type="entry name" value="Calcium-transporting ATPase, transmembrane domain"/>
    <property type="match status" value="1"/>
</dbReference>
<feature type="transmembrane region" description="Helical" evidence="7">
    <location>
        <begin position="170"/>
        <end position="193"/>
    </location>
</feature>
<dbReference type="PRINTS" id="PR00120">
    <property type="entry name" value="HATPASE"/>
</dbReference>
<keyword evidence="3" id="KW-0479">Metal-binding</keyword>
<dbReference type="InterPro" id="IPR001757">
    <property type="entry name" value="P_typ_ATPase"/>
</dbReference>
<dbReference type="PANTHER" id="PTHR24093">
    <property type="entry name" value="CATION TRANSPORTING ATPASE"/>
    <property type="match status" value="1"/>
</dbReference>
<comment type="caution">
    <text evidence="9">The sequence shown here is derived from an EMBL/GenBank/DDBJ whole genome shotgun (WGS) entry which is preliminary data.</text>
</comment>
<dbReference type="InterPro" id="IPR023298">
    <property type="entry name" value="ATPase_P-typ_TM_dom_sf"/>
</dbReference>
<keyword evidence="2 7" id="KW-0812">Transmembrane</keyword>
<dbReference type="InterPro" id="IPR023214">
    <property type="entry name" value="HAD_sf"/>
</dbReference>
<gene>
    <name evidence="9" type="ORF">F6J89_21550</name>
</gene>
<feature type="transmembrane region" description="Helical" evidence="7">
    <location>
        <begin position="214"/>
        <end position="233"/>
    </location>
</feature>
<evidence type="ECO:0000256" key="7">
    <source>
        <dbReference type="SAM" id="Phobius"/>
    </source>
</evidence>
<comment type="subcellular location">
    <subcellularLocation>
        <location evidence="1">Membrane</location>
    </subcellularLocation>
</comment>
<sequence length="341" mass="37082">SPVMITGDHPLTAQHIATELGITNDGNLMNGQTLNRLSVQELEEIVESVDVYARVSPEHKLNIVQALQDRGHIVAMTGDGVNDAPALKKADIGVAMGITGTDVAKEASDIVLQDDNFATIVAAVEEGRVIYDNIRKFIKYTLTGNAGELWVILLAPFLGMPLPLRPLQILWINLIADGMLALALSVEPAESNIMRRRPYKPKENIFGRGVGRDIMWIGLLVGIILLAVAYGYWSGDQESLAIVQTMVFTTLAFCRMGLALTLRSERDTLFSIGLLSNKPLLGVVSLTFLLQLAVLYLPFLQELFGTLALRGSDLAISLGLSLLVLAVVEVQKLLLGSRKRA</sequence>
<dbReference type="InterPro" id="IPR036412">
    <property type="entry name" value="HAD-like_sf"/>
</dbReference>
<feature type="domain" description="Cation-transporting P-type ATPase C-terminal" evidence="8">
    <location>
        <begin position="161"/>
        <end position="334"/>
    </location>
</feature>
<feature type="non-terminal residue" evidence="9">
    <location>
        <position position="1"/>
    </location>
</feature>
<evidence type="ECO:0000259" key="8">
    <source>
        <dbReference type="Pfam" id="PF00689"/>
    </source>
</evidence>
<dbReference type="AlphaFoldDB" id="A0A6B3NHV8"/>
<dbReference type="PRINTS" id="PR00119">
    <property type="entry name" value="CATATPASE"/>
</dbReference>
<reference evidence="9" key="1">
    <citation type="submission" date="2019-11" db="EMBL/GenBank/DDBJ databases">
        <title>Genomic insights into an expanded diversity of filamentous marine cyanobacteria reveals the extraordinary biosynthetic potential of Moorea and Okeania.</title>
        <authorList>
            <person name="Ferreira Leao T."/>
            <person name="Wang M."/>
            <person name="Moss N."/>
            <person name="Da Silva R."/>
            <person name="Sanders J."/>
            <person name="Nurk S."/>
            <person name="Gurevich A."/>
            <person name="Humphrey G."/>
            <person name="Reher R."/>
            <person name="Zhu Q."/>
            <person name="Belda-Ferre P."/>
            <person name="Glukhov E."/>
            <person name="Rex R."/>
            <person name="Dorrestein P.C."/>
            <person name="Knight R."/>
            <person name="Pevzner P."/>
            <person name="Gerwick W.H."/>
            <person name="Gerwick L."/>
        </authorList>
    </citation>
    <scope>NUCLEOTIDE SEQUENCE</scope>
    <source>
        <strain evidence="9">SIO1C4</strain>
    </source>
</reference>
<dbReference type="InterPro" id="IPR006068">
    <property type="entry name" value="ATPase_P-typ_cation-transptr_C"/>
</dbReference>
<dbReference type="EMBL" id="JAAHFQ010000493">
    <property type="protein sequence ID" value="NER30132.1"/>
    <property type="molecule type" value="Genomic_DNA"/>
</dbReference>
<feature type="transmembrane region" description="Helical" evidence="7">
    <location>
        <begin position="279"/>
        <end position="299"/>
    </location>
</feature>